<evidence type="ECO:0000259" key="5">
    <source>
        <dbReference type="PROSITE" id="PS50977"/>
    </source>
</evidence>
<dbReference type="FunFam" id="1.10.10.60:FF:000141">
    <property type="entry name" value="TetR family transcriptional regulator"/>
    <property type="match status" value="1"/>
</dbReference>
<sequence length="198" mass="22258">MRDKDLTRERILEAAAKLFAEKGFYETAMDEIVQTAKVSKGGVYFHFPSKEELFFALLDKLAEALMRQVQSEIARRRGAVTKVQGALEVVLKGLTSQRHLAQIILRQGYGLGPSFERKRLEIYARFAQLIQRYLDEAVAEGAILPLNTEITAYAWLGAITELVVRWLYTGQPDPLTEALPALQALFLRSIGVTQNTNS</sequence>
<dbReference type="AlphaFoldDB" id="H5SF54"/>
<dbReference type="EMBL" id="AP011700">
    <property type="protein sequence ID" value="BAL54790.1"/>
    <property type="molecule type" value="Genomic_DNA"/>
</dbReference>
<dbReference type="GO" id="GO:0000976">
    <property type="term" value="F:transcription cis-regulatory region binding"/>
    <property type="evidence" value="ECO:0007669"/>
    <property type="project" value="TreeGrafter"/>
</dbReference>
<dbReference type="SUPFAM" id="SSF46689">
    <property type="entry name" value="Homeodomain-like"/>
    <property type="match status" value="1"/>
</dbReference>
<proteinExistence type="predicted"/>
<dbReference type="InterPro" id="IPR036271">
    <property type="entry name" value="Tet_transcr_reg_TetR-rel_C_sf"/>
</dbReference>
<name>H5SF54_9BACT</name>
<dbReference type="Gene3D" id="1.10.357.10">
    <property type="entry name" value="Tetracycline Repressor, domain 2"/>
    <property type="match status" value="1"/>
</dbReference>
<dbReference type="PRINTS" id="PR00455">
    <property type="entry name" value="HTHTETR"/>
</dbReference>
<reference evidence="6" key="2">
    <citation type="journal article" date="2012" name="PLoS ONE">
        <title>A Deeply Branching Thermophilic Bacterium with an Ancient Acetyl-CoA Pathway Dominates a Subsurface Ecosystem.</title>
        <authorList>
            <person name="Takami H."/>
            <person name="Noguchi H."/>
            <person name="Takaki Y."/>
            <person name="Uchiyama I."/>
            <person name="Toyoda A."/>
            <person name="Nishi S."/>
            <person name="Chee G.-J."/>
            <person name="Arai W."/>
            <person name="Nunoura T."/>
            <person name="Itoh T."/>
            <person name="Hattori M."/>
            <person name="Takai K."/>
        </authorList>
    </citation>
    <scope>NUCLEOTIDE SEQUENCE</scope>
</reference>
<organism evidence="6">
    <name type="scientific">uncultured Acetothermia bacterium</name>
    <dbReference type="NCBI Taxonomy" id="236499"/>
    <lineage>
        <taxon>Bacteria</taxon>
        <taxon>Candidatus Bipolaricaulota</taxon>
        <taxon>environmental samples</taxon>
    </lineage>
</organism>
<dbReference type="InterPro" id="IPR001647">
    <property type="entry name" value="HTH_TetR"/>
</dbReference>
<dbReference type="Gene3D" id="1.10.10.60">
    <property type="entry name" value="Homeodomain-like"/>
    <property type="match status" value="1"/>
</dbReference>
<dbReference type="PANTHER" id="PTHR30055">
    <property type="entry name" value="HTH-TYPE TRANSCRIPTIONAL REGULATOR RUTR"/>
    <property type="match status" value="1"/>
</dbReference>
<feature type="domain" description="HTH tetR-type" evidence="5">
    <location>
        <begin position="5"/>
        <end position="65"/>
    </location>
</feature>
<dbReference type="SUPFAM" id="SSF48498">
    <property type="entry name" value="Tetracyclin repressor-like, C-terminal domain"/>
    <property type="match status" value="1"/>
</dbReference>
<dbReference type="InterPro" id="IPR050109">
    <property type="entry name" value="HTH-type_TetR-like_transc_reg"/>
</dbReference>
<evidence type="ECO:0000256" key="2">
    <source>
        <dbReference type="ARBA" id="ARBA00023125"/>
    </source>
</evidence>
<accession>H5SF54</accession>
<reference evidence="6" key="1">
    <citation type="journal article" date="2005" name="Environ. Microbiol.">
        <title>Genetic and functional properties of uncultivated thermophilic crenarchaeotes from a subsurface gold mine as revealed by analysis of genome fragments.</title>
        <authorList>
            <person name="Nunoura T."/>
            <person name="Hirayama H."/>
            <person name="Takami H."/>
            <person name="Oida H."/>
            <person name="Nishi S."/>
            <person name="Shimamura S."/>
            <person name="Suzuki Y."/>
            <person name="Inagaki F."/>
            <person name="Takai K."/>
            <person name="Nealson K.H."/>
            <person name="Horikoshi K."/>
        </authorList>
    </citation>
    <scope>NUCLEOTIDE SEQUENCE</scope>
</reference>
<evidence type="ECO:0000256" key="3">
    <source>
        <dbReference type="ARBA" id="ARBA00023163"/>
    </source>
</evidence>
<feature type="DNA-binding region" description="H-T-H motif" evidence="4">
    <location>
        <begin position="28"/>
        <end position="47"/>
    </location>
</feature>
<dbReference type="GO" id="GO:0003700">
    <property type="term" value="F:DNA-binding transcription factor activity"/>
    <property type="evidence" value="ECO:0007669"/>
    <property type="project" value="TreeGrafter"/>
</dbReference>
<keyword evidence="3" id="KW-0804">Transcription</keyword>
<keyword evidence="2 4" id="KW-0238">DNA-binding</keyword>
<evidence type="ECO:0000313" key="6">
    <source>
        <dbReference type="EMBL" id="BAL54790.1"/>
    </source>
</evidence>
<dbReference type="Pfam" id="PF00440">
    <property type="entry name" value="TetR_N"/>
    <property type="match status" value="1"/>
</dbReference>
<gene>
    <name evidence="6" type="ORF">HGMM_F20D08C11</name>
</gene>
<dbReference type="PANTHER" id="PTHR30055:SF238">
    <property type="entry name" value="MYCOFACTOCIN BIOSYNTHESIS TRANSCRIPTIONAL REGULATOR MFTR-RELATED"/>
    <property type="match status" value="1"/>
</dbReference>
<evidence type="ECO:0000256" key="4">
    <source>
        <dbReference type="PROSITE-ProRule" id="PRU00335"/>
    </source>
</evidence>
<evidence type="ECO:0000256" key="1">
    <source>
        <dbReference type="ARBA" id="ARBA00023015"/>
    </source>
</evidence>
<protein>
    <submittedName>
        <fullName evidence="6">TetR family transcriptional regulator</fullName>
    </submittedName>
</protein>
<dbReference type="InterPro" id="IPR009057">
    <property type="entry name" value="Homeodomain-like_sf"/>
</dbReference>
<dbReference type="PROSITE" id="PS50977">
    <property type="entry name" value="HTH_TETR_2"/>
    <property type="match status" value="1"/>
</dbReference>
<keyword evidence="1" id="KW-0805">Transcription regulation</keyword>